<evidence type="ECO:0000256" key="3">
    <source>
        <dbReference type="ARBA" id="ARBA00022475"/>
    </source>
</evidence>
<evidence type="ECO:0000256" key="2">
    <source>
        <dbReference type="ARBA" id="ARBA00008610"/>
    </source>
</evidence>
<dbReference type="SUPFAM" id="SSF53822">
    <property type="entry name" value="Periplasmic binding protein-like I"/>
    <property type="match status" value="1"/>
</dbReference>
<evidence type="ECO:0000256" key="5">
    <source>
        <dbReference type="ARBA" id="ARBA00023136"/>
    </source>
</evidence>
<keyword evidence="6" id="KW-0449">Lipoprotein</keyword>
<accession>A0A2G3DX47</accession>
<evidence type="ECO:0000259" key="8">
    <source>
        <dbReference type="Pfam" id="PF02608"/>
    </source>
</evidence>
<feature type="chain" id="PRO_5038815612" evidence="7">
    <location>
        <begin position="21"/>
        <end position="357"/>
    </location>
</feature>
<dbReference type="AlphaFoldDB" id="A0A2G3DX47"/>
<dbReference type="CDD" id="cd06354">
    <property type="entry name" value="PBP1_PrnA-like"/>
    <property type="match status" value="1"/>
</dbReference>
<protein>
    <submittedName>
        <fullName evidence="9">BMP family ABC transporter substrate-binding protein</fullName>
    </submittedName>
</protein>
<evidence type="ECO:0000256" key="4">
    <source>
        <dbReference type="ARBA" id="ARBA00022729"/>
    </source>
</evidence>
<dbReference type="PANTHER" id="PTHR34296">
    <property type="entry name" value="TRANSCRIPTIONAL ACTIVATOR PROTEIN MED"/>
    <property type="match status" value="1"/>
</dbReference>
<dbReference type="InterPro" id="IPR050957">
    <property type="entry name" value="BMP_lipoprotein"/>
</dbReference>
<reference evidence="9 10" key="2">
    <citation type="submission" date="2017-10" db="EMBL/GenBank/DDBJ databases">
        <authorList>
            <person name="Banno H."/>
            <person name="Chua N.-H."/>
        </authorList>
    </citation>
    <scope>NUCLEOTIDE SEQUENCE [LARGE SCALE GENOMIC DNA]</scope>
    <source>
        <strain evidence="9 10">JK626</strain>
    </source>
</reference>
<keyword evidence="3" id="KW-1003">Cell membrane</keyword>
<comment type="caution">
    <text evidence="9">The sequence shown here is derived from an EMBL/GenBank/DDBJ whole genome shotgun (WGS) entry which is preliminary data.</text>
</comment>
<dbReference type="PANTHER" id="PTHR34296:SF2">
    <property type="entry name" value="ABC TRANSPORTER GUANOSINE-BINDING PROTEIN NUPN"/>
    <property type="match status" value="1"/>
</dbReference>
<comment type="similarity">
    <text evidence="2">Belongs to the BMP lipoprotein family.</text>
</comment>
<feature type="signal peptide" evidence="7">
    <location>
        <begin position="1"/>
        <end position="20"/>
    </location>
</feature>
<evidence type="ECO:0000256" key="6">
    <source>
        <dbReference type="ARBA" id="ARBA00023288"/>
    </source>
</evidence>
<evidence type="ECO:0000313" key="10">
    <source>
        <dbReference type="Proteomes" id="UP000225889"/>
    </source>
</evidence>
<evidence type="ECO:0000256" key="1">
    <source>
        <dbReference type="ARBA" id="ARBA00004193"/>
    </source>
</evidence>
<dbReference type="Pfam" id="PF02608">
    <property type="entry name" value="Bmp"/>
    <property type="match status" value="1"/>
</dbReference>
<sequence length="357" mass="37200">MKKKILSVLMCAAMAVSLMACGGSSDKTSNSGAATSEGGAAESSELKIGLVTDVGGVNDQSFNQSAWKGLQDAEKDFGVTVNYLESKTDSDYNANIESFIDEDYDLIICVGYMLADATRTAAEANPDVKFAIIDDATNADLDNVTCLTFKAEQSSYLVGYVAGLTTQKNNVGIVLGMASETMHGFGYGYVAGVLDANPDCKVQQINANTFSDSAVGKTSANTMITNGADIIFQAAGATGIGVIEACNEAGPGIYAIGVDQDQAYLAPDSVLTSAMKSVDVSVYDTVENLVNGTLEGGNVVYDLASNGVNIAPTQDLLTDDVIAAVEDVKAKIISGEIQVPATKADFEAKYGDVYELD</sequence>
<dbReference type="InterPro" id="IPR003760">
    <property type="entry name" value="PnrA-like"/>
</dbReference>
<keyword evidence="5" id="KW-0472">Membrane</keyword>
<evidence type="ECO:0000256" key="7">
    <source>
        <dbReference type="SAM" id="SignalP"/>
    </source>
</evidence>
<dbReference type="GO" id="GO:0005886">
    <property type="term" value="C:plasma membrane"/>
    <property type="evidence" value="ECO:0007669"/>
    <property type="project" value="UniProtKB-SubCell"/>
</dbReference>
<dbReference type="RefSeq" id="WP_099391407.1">
    <property type="nucleotide sequence ID" value="NZ_PDYF01000008.1"/>
</dbReference>
<keyword evidence="4 7" id="KW-0732">Signal</keyword>
<feature type="domain" description="ABC transporter substrate-binding protein PnrA-like" evidence="8">
    <location>
        <begin position="51"/>
        <end position="343"/>
    </location>
</feature>
<dbReference type="Proteomes" id="UP000225889">
    <property type="component" value="Unassembled WGS sequence"/>
</dbReference>
<organism evidence="9 10">
    <name type="scientific">Pseudobutyrivibrio ruminis</name>
    <dbReference type="NCBI Taxonomy" id="46206"/>
    <lineage>
        <taxon>Bacteria</taxon>
        <taxon>Bacillati</taxon>
        <taxon>Bacillota</taxon>
        <taxon>Clostridia</taxon>
        <taxon>Lachnospirales</taxon>
        <taxon>Lachnospiraceae</taxon>
        <taxon>Pseudobutyrivibrio</taxon>
    </lineage>
</organism>
<name>A0A2G3DX47_9FIRM</name>
<dbReference type="Gene3D" id="3.40.50.2300">
    <property type="match status" value="2"/>
</dbReference>
<reference evidence="9 10" key="1">
    <citation type="submission" date="2017-10" db="EMBL/GenBank/DDBJ databases">
        <title>Resolving the taxonomy of Roseburia spp., Eubacterium rectale and Agathobacter spp. through phylogenomic analysis.</title>
        <authorList>
            <person name="Sheridan P.O."/>
            <person name="Walker A.W."/>
            <person name="Duncan S.H."/>
            <person name="Scott K.P."/>
            <person name="Toole P.W.O."/>
            <person name="Luis P."/>
            <person name="Flint H.J."/>
        </authorList>
    </citation>
    <scope>NUCLEOTIDE SEQUENCE [LARGE SCALE GENOMIC DNA]</scope>
    <source>
        <strain evidence="9 10">JK626</strain>
    </source>
</reference>
<gene>
    <name evidence="9" type="ORF">CSX01_03045</name>
</gene>
<dbReference type="InterPro" id="IPR028082">
    <property type="entry name" value="Peripla_BP_I"/>
</dbReference>
<evidence type="ECO:0000313" key="9">
    <source>
        <dbReference type="EMBL" id="PHU35596.1"/>
    </source>
</evidence>
<proteinExistence type="inferred from homology"/>
<comment type="subcellular location">
    <subcellularLocation>
        <location evidence="1">Cell membrane</location>
        <topology evidence="1">Lipid-anchor</topology>
    </subcellularLocation>
</comment>
<dbReference type="PROSITE" id="PS51257">
    <property type="entry name" value="PROKAR_LIPOPROTEIN"/>
    <property type="match status" value="1"/>
</dbReference>
<dbReference type="EMBL" id="PDYF01000008">
    <property type="protein sequence ID" value="PHU35596.1"/>
    <property type="molecule type" value="Genomic_DNA"/>
</dbReference>